<comment type="caution">
    <text evidence="1">The sequence shown here is derived from an EMBL/GenBank/DDBJ whole genome shotgun (WGS) entry which is preliminary data.</text>
</comment>
<dbReference type="EMBL" id="CAKLBY020000306">
    <property type="protein sequence ID" value="CAK7944145.1"/>
    <property type="molecule type" value="Genomic_DNA"/>
</dbReference>
<evidence type="ECO:0000313" key="1">
    <source>
        <dbReference type="EMBL" id="CAK7944145.1"/>
    </source>
</evidence>
<dbReference type="AlphaFoldDB" id="A0AAV1VE20"/>
<sequence length="115" mass="12826">MEREVLPIGDGRDIEIKDALLVPSMRKDLLSVLPTNKGCRFQVVFDGSKMQVTRKNYKQVVATADLVDGIYWLRTPQRSTNAATHNGAIDLRTHMGHASLDALRKMMATGMIKEA</sequence>
<evidence type="ECO:0000313" key="2">
    <source>
        <dbReference type="Proteomes" id="UP001162060"/>
    </source>
</evidence>
<accession>A0AAV1VE20</accession>
<evidence type="ECO:0008006" key="3">
    <source>
        <dbReference type="Google" id="ProtNLM"/>
    </source>
</evidence>
<reference evidence="1" key="1">
    <citation type="submission" date="2024-01" db="EMBL/GenBank/DDBJ databases">
        <authorList>
            <person name="Webb A."/>
        </authorList>
    </citation>
    <scope>NUCLEOTIDE SEQUENCE</scope>
    <source>
        <strain evidence="1">Pm1</strain>
    </source>
</reference>
<proteinExistence type="predicted"/>
<organism evidence="1 2">
    <name type="scientific">Peronospora matthiolae</name>
    <dbReference type="NCBI Taxonomy" id="2874970"/>
    <lineage>
        <taxon>Eukaryota</taxon>
        <taxon>Sar</taxon>
        <taxon>Stramenopiles</taxon>
        <taxon>Oomycota</taxon>
        <taxon>Peronosporomycetes</taxon>
        <taxon>Peronosporales</taxon>
        <taxon>Peronosporaceae</taxon>
        <taxon>Peronospora</taxon>
    </lineage>
</organism>
<dbReference type="Proteomes" id="UP001162060">
    <property type="component" value="Unassembled WGS sequence"/>
</dbReference>
<gene>
    <name evidence="1" type="ORF">PM001_LOCUS29295</name>
</gene>
<protein>
    <recommendedName>
        <fullName evidence="3">Integrase</fullName>
    </recommendedName>
</protein>
<name>A0AAV1VE20_9STRA</name>